<organism evidence="2 3">
    <name type="scientific">Cymbomonas tetramitiformis</name>
    <dbReference type="NCBI Taxonomy" id="36881"/>
    <lineage>
        <taxon>Eukaryota</taxon>
        <taxon>Viridiplantae</taxon>
        <taxon>Chlorophyta</taxon>
        <taxon>Pyramimonadophyceae</taxon>
        <taxon>Pyramimonadales</taxon>
        <taxon>Pyramimonadaceae</taxon>
        <taxon>Cymbomonas</taxon>
    </lineage>
</organism>
<evidence type="ECO:0000313" key="2">
    <source>
        <dbReference type="EMBL" id="KAK3262417.1"/>
    </source>
</evidence>
<evidence type="ECO:0000313" key="3">
    <source>
        <dbReference type="Proteomes" id="UP001190700"/>
    </source>
</evidence>
<feature type="region of interest" description="Disordered" evidence="1">
    <location>
        <begin position="54"/>
        <end position="87"/>
    </location>
</feature>
<dbReference type="GO" id="GO:0097500">
    <property type="term" value="P:receptor localization to non-motile cilium"/>
    <property type="evidence" value="ECO:0007669"/>
    <property type="project" value="TreeGrafter"/>
</dbReference>
<dbReference type="PANTHER" id="PTHR28596:SF1">
    <property type="entry name" value="BBSOME-INTERACTING PROTEIN 1"/>
    <property type="match status" value="1"/>
</dbReference>
<dbReference type="GO" id="GO:0034464">
    <property type="term" value="C:BBSome"/>
    <property type="evidence" value="ECO:0007669"/>
    <property type="project" value="InterPro"/>
</dbReference>
<accession>A0AAE0FM93</accession>
<proteinExistence type="predicted"/>
<dbReference type="InterPro" id="IPR028233">
    <property type="entry name" value="BBIP10"/>
</dbReference>
<feature type="compositionally biased region" description="Low complexity" evidence="1">
    <location>
        <begin position="54"/>
        <end position="65"/>
    </location>
</feature>
<gene>
    <name evidence="2" type="ORF">CYMTET_28728</name>
</gene>
<evidence type="ECO:0000256" key="1">
    <source>
        <dbReference type="SAM" id="MobiDB-lite"/>
    </source>
</evidence>
<reference evidence="2 3" key="1">
    <citation type="journal article" date="2015" name="Genome Biol. Evol.">
        <title>Comparative Genomics of a Bacterivorous Green Alga Reveals Evolutionary Causalities and Consequences of Phago-Mixotrophic Mode of Nutrition.</title>
        <authorList>
            <person name="Burns J.A."/>
            <person name="Paasch A."/>
            <person name="Narechania A."/>
            <person name="Kim E."/>
        </authorList>
    </citation>
    <scope>NUCLEOTIDE SEQUENCE [LARGE SCALE GENOMIC DNA]</scope>
    <source>
        <strain evidence="2 3">PLY_AMNH</strain>
    </source>
</reference>
<name>A0AAE0FM93_9CHLO</name>
<dbReference type="Pfam" id="PF14777">
    <property type="entry name" value="BBIP10"/>
    <property type="match status" value="1"/>
</dbReference>
<protein>
    <recommendedName>
        <fullName evidence="4">BBSome-interacting protein 1</fullName>
    </recommendedName>
</protein>
<keyword evidence="3" id="KW-1185">Reference proteome</keyword>
<sequence length="87" mass="9458">MSEKQTTLQEVLPKAGLVYSEKGNLSEVLCKPKIMPLKSITLERLEEMEKAAAQLTQQQEAEMAAGENAYASGQQAEDGTMMPPATD</sequence>
<dbReference type="EMBL" id="LGRX02016220">
    <property type="protein sequence ID" value="KAK3262417.1"/>
    <property type="molecule type" value="Genomic_DNA"/>
</dbReference>
<comment type="caution">
    <text evidence="2">The sequence shown here is derived from an EMBL/GenBank/DDBJ whole genome shotgun (WGS) entry which is preliminary data.</text>
</comment>
<dbReference type="PANTHER" id="PTHR28596">
    <property type="entry name" value="BBSOME-INTERACTING PROTEIN 1"/>
    <property type="match status" value="1"/>
</dbReference>
<dbReference type="GO" id="GO:0060271">
    <property type="term" value="P:cilium assembly"/>
    <property type="evidence" value="ECO:0007669"/>
    <property type="project" value="InterPro"/>
</dbReference>
<dbReference type="Proteomes" id="UP001190700">
    <property type="component" value="Unassembled WGS sequence"/>
</dbReference>
<dbReference type="AlphaFoldDB" id="A0AAE0FM93"/>
<evidence type="ECO:0008006" key="4">
    <source>
        <dbReference type="Google" id="ProtNLM"/>
    </source>
</evidence>